<dbReference type="NCBIfam" id="TIGR01590">
    <property type="entry name" value="yir-bir-cir_Pla"/>
    <property type="match status" value="1"/>
</dbReference>
<reference evidence="2 3" key="1">
    <citation type="submission" date="2013-11" db="EMBL/GenBank/DDBJ databases">
        <title>The Genome Sequence of Plasmodium yoelii 17X.</title>
        <authorList>
            <consortium name="The Broad Institute Genomics Platform"/>
            <consortium name="The Broad Institute Genome Sequencing Center for Infectious Disease"/>
            <person name="Neafsey D."/>
            <person name="Adams J."/>
            <person name="Walker B."/>
            <person name="Young S.K."/>
            <person name="Zeng Q."/>
            <person name="Gargeya S."/>
            <person name="Fitzgerald M."/>
            <person name="Haas B."/>
            <person name="Abouelleil A."/>
            <person name="Alvarado L."/>
            <person name="Chapman S.B."/>
            <person name="Gainer-Dewar J."/>
            <person name="Goldberg J."/>
            <person name="Griggs A."/>
            <person name="Gujja S."/>
            <person name="Hansen M."/>
            <person name="Howarth C."/>
            <person name="Imamovic A."/>
            <person name="Ireland A."/>
            <person name="Larimer J."/>
            <person name="McCowan C."/>
            <person name="Murphy C."/>
            <person name="Pearson M."/>
            <person name="Poon T.W."/>
            <person name="Priest M."/>
            <person name="Roberts A."/>
            <person name="Saif S."/>
            <person name="Shea T."/>
            <person name="Sykes S."/>
            <person name="Wortman J."/>
            <person name="Nusbaum C."/>
            <person name="Birren B."/>
        </authorList>
    </citation>
    <scope>NUCLEOTIDE SEQUENCE [LARGE SCALE GENOMIC DNA]</scope>
    <source>
        <strain evidence="2 3">17X</strain>
    </source>
</reference>
<gene>
    <name evidence="2" type="ORF">YYC_00005</name>
</gene>
<accession>V7PVA3</accession>
<proteinExistence type="predicted"/>
<dbReference type="Proteomes" id="UP000018538">
    <property type="component" value="Unassembled WGS sequence"/>
</dbReference>
<organism evidence="2 3">
    <name type="scientific">Plasmodium yoelii 17X</name>
    <dbReference type="NCBI Taxonomy" id="1323249"/>
    <lineage>
        <taxon>Eukaryota</taxon>
        <taxon>Sar</taxon>
        <taxon>Alveolata</taxon>
        <taxon>Apicomplexa</taxon>
        <taxon>Aconoidasida</taxon>
        <taxon>Haemosporida</taxon>
        <taxon>Plasmodiidae</taxon>
        <taxon>Plasmodium</taxon>
        <taxon>Plasmodium (Vinckeia)</taxon>
    </lineage>
</organism>
<dbReference type="AlphaFoldDB" id="V7PVA3"/>
<dbReference type="OrthoDB" id="373126at2759"/>
<evidence type="ECO:0000313" key="2">
    <source>
        <dbReference type="EMBL" id="ETB63549.1"/>
    </source>
</evidence>
<name>V7PVA3_PLAYE</name>
<keyword evidence="1" id="KW-0472">Membrane</keyword>
<dbReference type="EMBL" id="KI635717">
    <property type="protein sequence ID" value="ETB63549.1"/>
    <property type="molecule type" value="Genomic_DNA"/>
</dbReference>
<dbReference type="InterPro" id="IPR006477">
    <property type="entry name" value="Yir_bir_cir"/>
</dbReference>
<keyword evidence="1" id="KW-0812">Transmembrane</keyword>
<evidence type="ECO:0000256" key="1">
    <source>
        <dbReference type="SAM" id="Phobius"/>
    </source>
</evidence>
<keyword evidence="3" id="KW-1185">Reference proteome</keyword>
<keyword evidence="1" id="KW-1133">Transmembrane helix</keyword>
<dbReference type="Pfam" id="PF06022">
    <property type="entry name" value="Cir_Bir_Yir"/>
    <property type="match status" value="1"/>
</dbReference>
<sequence>MDKNLCKKFQDVRKWFPDSLSNGKYLFKEDKHFNKYCNNNNCDGPFDKISAGCLYFFNEFFGSSEMLSQYASNYINVVDYIMVWLIHMLSLTENEHKNSLNHFYTTFINSDEKYKTSIKNVEDCSNYKDLILKKHNLTNKDMDNNIISKLYGAFNILCEMYTGFDTNDSYCTKCSEKAKQFVEKYNELNTYHSITENSSGIQILCTLSNDYNNFKKKCNDSPSIPTIDKTKITIKCPEQISGVISSNSSVANKLFIFLSIFSTIAIFLGISYKVNNKELKNITFKYYFHYIYANVNKQIVHFLTFYISIHYLDFGSDLKNNK</sequence>
<protein>
    <submittedName>
        <fullName evidence="2">Uncharacterized protein</fullName>
    </submittedName>
</protein>
<feature type="transmembrane region" description="Helical" evidence="1">
    <location>
        <begin position="254"/>
        <end position="272"/>
    </location>
</feature>
<evidence type="ECO:0000313" key="3">
    <source>
        <dbReference type="Proteomes" id="UP000018538"/>
    </source>
</evidence>